<evidence type="ECO:0000256" key="5">
    <source>
        <dbReference type="ARBA" id="ARBA00022840"/>
    </source>
</evidence>
<evidence type="ECO:0000256" key="1">
    <source>
        <dbReference type="ARBA" id="ARBA00022527"/>
    </source>
</evidence>
<keyword evidence="1" id="KW-0723">Serine/threonine-protein kinase</keyword>
<keyword evidence="3" id="KW-0547">Nucleotide-binding</keyword>
<dbReference type="EMBL" id="PGGS01005362">
    <property type="protein sequence ID" value="PNG68236.1"/>
    <property type="molecule type" value="Genomic_DNA"/>
</dbReference>
<evidence type="ECO:0000259" key="6">
    <source>
        <dbReference type="PROSITE" id="PS50011"/>
    </source>
</evidence>
<accession>A0A2J7WXL4</accession>
<dbReference type="GO" id="GO:0005524">
    <property type="term" value="F:ATP binding"/>
    <property type="evidence" value="ECO:0007669"/>
    <property type="project" value="UniProtKB-KW"/>
</dbReference>
<sequence>MLPEENKDKHDLAYTTAVDVWGCGVLAYELLVGFPPFVSDHSGGGGPQGTTGAAFLAAHATRKSLSFPASTSPAARDFISLALAERPEERPTSRALLHHPWLAATSSRAAAAAAAQQ</sequence>
<proteinExistence type="predicted"/>
<evidence type="ECO:0000313" key="8">
    <source>
        <dbReference type="Proteomes" id="UP000236333"/>
    </source>
</evidence>
<dbReference type="PROSITE" id="PS50011">
    <property type="entry name" value="PROTEIN_KINASE_DOM"/>
    <property type="match status" value="1"/>
</dbReference>
<gene>
    <name evidence="7" type="ORF">TSOC_015415</name>
</gene>
<dbReference type="AlphaFoldDB" id="A0A2J7WXL4"/>
<evidence type="ECO:0000256" key="4">
    <source>
        <dbReference type="ARBA" id="ARBA00022777"/>
    </source>
</evidence>
<dbReference type="SUPFAM" id="SSF56112">
    <property type="entry name" value="Protein kinase-like (PK-like)"/>
    <property type="match status" value="1"/>
</dbReference>
<dbReference type="InterPro" id="IPR030616">
    <property type="entry name" value="Aur-like"/>
</dbReference>
<dbReference type="InterPro" id="IPR000719">
    <property type="entry name" value="Prot_kinase_dom"/>
</dbReference>
<dbReference type="Pfam" id="PF00069">
    <property type="entry name" value="Pkinase"/>
    <property type="match status" value="1"/>
</dbReference>
<dbReference type="GO" id="GO:0004674">
    <property type="term" value="F:protein serine/threonine kinase activity"/>
    <property type="evidence" value="ECO:0007669"/>
    <property type="project" value="UniProtKB-KW"/>
</dbReference>
<comment type="caution">
    <text evidence="7">The sequence shown here is derived from an EMBL/GenBank/DDBJ whole genome shotgun (WGS) entry which is preliminary data.</text>
</comment>
<organism evidence="7 8">
    <name type="scientific">Tetrabaena socialis</name>
    <dbReference type="NCBI Taxonomy" id="47790"/>
    <lineage>
        <taxon>Eukaryota</taxon>
        <taxon>Viridiplantae</taxon>
        <taxon>Chlorophyta</taxon>
        <taxon>core chlorophytes</taxon>
        <taxon>Chlorophyceae</taxon>
        <taxon>CS clade</taxon>
        <taxon>Chlamydomonadales</taxon>
        <taxon>Tetrabaenaceae</taxon>
        <taxon>Tetrabaena</taxon>
    </lineage>
</organism>
<dbReference type="Proteomes" id="UP000236333">
    <property type="component" value="Unassembled WGS sequence"/>
</dbReference>
<dbReference type="PANTHER" id="PTHR24350">
    <property type="entry name" value="SERINE/THREONINE-PROTEIN KINASE IAL-RELATED"/>
    <property type="match status" value="1"/>
</dbReference>
<evidence type="ECO:0000313" key="7">
    <source>
        <dbReference type="EMBL" id="PNG68236.1"/>
    </source>
</evidence>
<keyword evidence="5" id="KW-0067">ATP-binding</keyword>
<evidence type="ECO:0000256" key="2">
    <source>
        <dbReference type="ARBA" id="ARBA00022679"/>
    </source>
</evidence>
<keyword evidence="4 7" id="KW-0418">Kinase</keyword>
<reference evidence="7 8" key="1">
    <citation type="journal article" date="2017" name="Mol. Biol. Evol.">
        <title>The 4-celled Tetrabaena socialis nuclear genome reveals the essential components for genetic control of cell number at the origin of multicellularity in the volvocine lineage.</title>
        <authorList>
            <person name="Featherston J."/>
            <person name="Arakaki Y."/>
            <person name="Hanschen E.R."/>
            <person name="Ferris P.J."/>
            <person name="Michod R.E."/>
            <person name="Olson B.J.S.C."/>
            <person name="Nozaki H."/>
            <person name="Durand P.M."/>
        </authorList>
    </citation>
    <scope>NUCLEOTIDE SEQUENCE [LARGE SCALE GENOMIC DNA]</scope>
    <source>
        <strain evidence="7 8">NIES-571</strain>
    </source>
</reference>
<dbReference type="Gene3D" id="1.10.510.10">
    <property type="entry name" value="Transferase(Phosphotransferase) domain 1"/>
    <property type="match status" value="1"/>
</dbReference>
<keyword evidence="8" id="KW-1185">Reference proteome</keyword>
<feature type="non-terminal residue" evidence="7">
    <location>
        <position position="117"/>
    </location>
</feature>
<evidence type="ECO:0000256" key="3">
    <source>
        <dbReference type="ARBA" id="ARBA00022741"/>
    </source>
</evidence>
<dbReference type="InterPro" id="IPR011009">
    <property type="entry name" value="Kinase-like_dom_sf"/>
</dbReference>
<dbReference type="OrthoDB" id="408964at2759"/>
<feature type="domain" description="Protein kinase" evidence="6">
    <location>
        <begin position="1"/>
        <end position="102"/>
    </location>
</feature>
<name>A0A2J7WXL4_9CHLO</name>
<protein>
    <submittedName>
        <fullName evidence="7">Aurora kinase B</fullName>
    </submittedName>
</protein>
<keyword evidence="2" id="KW-0808">Transferase</keyword>